<dbReference type="InterPro" id="IPR058240">
    <property type="entry name" value="rSAM_sf"/>
</dbReference>
<dbReference type="Gene3D" id="3.20.20.70">
    <property type="entry name" value="Aldolase class I"/>
    <property type="match status" value="1"/>
</dbReference>
<keyword evidence="5" id="KW-0411">Iron-sulfur</keyword>
<evidence type="ECO:0000256" key="5">
    <source>
        <dbReference type="ARBA" id="ARBA00023014"/>
    </source>
</evidence>
<dbReference type="RefSeq" id="WP_186405901.1">
    <property type="nucleotide sequence ID" value="NZ_FLQX01000035.1"/>
</dbReference>
<evidence type="ECO:0000256" key="1">
    <source>
        <dbReference type="ARBA" id="ARBA00001966"/>
    </source>
</evidence>
<dbReference type="InterPro" id="IPR001173">
    <property type="entry name" value="Glyco_trans_2-like"/>
</dbReference>
<dbReference type="EMBL" id="FLQX01000035">
    <property type="protein sequence ID" value="SBT04228.1"/>
    <property type="molecule type" value="Genomic_DNA"/>
</dbReference>
<evidence type="ECO:0000313" key="8">
    <source>
        <dbReference type="Proteomes" id="UP000199169"/>
    </source>
</evidence>
<dbReference type="SUPFAM" id="SSF102114">
    <property type="entry name" value="Radical SAM enzymes"/>
    <property type="match status" value="1"/>
</dbReference>
<dbReference type="Pfam" id="PF04055">
    <property type="entry name" value="Radical_SAM"/>
    <property type="match status" value="1"/>
</dbReference>
<dbReference type="CDD" id="cd00761">
    <property type="entry name" value="Glyco_tranf_GTA_type"/>
    <property type="match status" value="1"/>
</dbReference>
<dbReference type="SFLD" id="SFLDS00029">
    <property type="entry name" value="Radical_SAM"/>
    <property type="match status" value="1"/>
</dbReference>
<name>A0A1A8XJV6_9PROT</name>
<evidence type="ECO:0000256" key="2">
    <source>
        <dbReference type="ARBA" id="ARBA00022691"/>
    </source>
</evidence>
<dbReference type="STRING" id="1860102.ACCAA_130157"/>
<dbReference type="Pfam" id="PF00535">
    <property type="entry name" value="Glycos_transf_2"/>
    <property type="match status" value="1"/>
</dbReference>
<keyword evidence="2" id="KW-0949">S-adenosyl-L-methionine</keyword>
<reference evidence="7 8" key="1">
    <citation type="submission" date="2016-06" db="EMBL/GenBank/DDBJ databases">
        <authorList>
            <person name="Kjaerup R.B."/>
            <person name="Dalgaard T.S."/>
            <person name="Juul-Madsen H.R."/>
        </authorList>
    </citation>
    <scope>NUCLEOTIDE SEQUENCE [LARGE SCALE GENOMIC DNA]</scope>
    <source>
        <strain evidence="7">3</strain>
    </source>
</reference>
<dbReference type="GO" id="GO:0046872">
    <property type="term" value="F:metal ion binding"/>
    <property type="evidence" value="ECO:0007669"/>
    <property type="project" value="UniProtKB-KW"/>
</dbReference>
<evidence type="ECO:0000259" key="6">
    <source>
        <dbReference type="PROSITE" id="PS51918"/>
    </source>
</evidence>
<dbReference type="SFLD" id="SFLDG01067">
    <property type="entry name" value="SPASM/twitch_domain_containing"/>
    <property type="match status" value="1"/>
</dbReference>
<dbReference type="PANTHER" id="PTHR22916:SF3">
    <property type="entry name" value="UDP-GLCNAC:BETAGAL BETA-1,3-N-ACETYLGLUCOSAMINYLTRANSFERASE-LIKE PROTEIN 1"/>
    <property type="match status" value="1"/>
</dbReference>
<dbReference type="InterPro" id="IPR007197">
    <property type="entry name" value="rSAM"/>
</dbReference>
<protein>
    <recommendedName>
        <fullName evidence="6">Radical SAM core domain-containing protein</fullName>
    </recommendedName>
</protein>
<dbReference type="SUPFAM" id="SSF53448">
    <property type="entry name" value="Nucleotide-diphospho-sugar transferases"/>
    <property type="match status" value="1"/>
</dbReference>
<dbReference type="AlphaFoldDB" id="A0A1A8XJV6"/>
<sequence length="800" mass="89564">MTDITRPPSVEPIPIQAEHILHFSVIIPAYNAAEDIRHCLASVFVQDFDPAGYEVLLVDDCSTDATLDIASGIARGHGNLQVMSTLKNSGPGIARNIGVSQARGMWIIFLDSDDTLARNLFRNLKEFMDNQASDLDAIGYNWAFASADNGARLLPSAGRRDQNPLGLIKTDLLKQYLCLHMDGSVIYTAVRRELITQNHLCFADGYHEDVDYIFMVYWCARRVGYLDEVLYYKGWRPGSIVNTISRQHVQGFMRAWARIAAFIQTHDEGIFGSLHSFYRTGLVGAVATRAREIYRKAGSLDQATELYTELYECLHKEFGSIPIEAGEIPNTQYGQMTANFLTVLQGRNLSNLEKGAAISRFMGEAMDKSWSCIDLHHSLFLAPDQIRTCCKRFFLEGAMRGDVVLLNIPPDSPITITPESIRKAKQGLHHEINSGGKSPCEGCPFLEFKEWGSLDKLELRYLSFEYHSVCNLKCSYCSDIYFGGKQPHYDVKHLVNDLGECHALDNCSTVVWGGGEPVVDKDFDALLENMVRRLPHASQRVLTNSVKHNKTVQRLLAENRVSVTTSVDAGTETTYVKVRGMPSLNKAMANLRQYAEANSSQVTIKYIFTDDNRSLEEVRAFVALVTDYKLIDCNFQISCDFKHETLTLDTVVSMIVMYGLLIDAGCRLAYFDDLLRQRLSKGHAESAEVIQHTLKGLGLGHTLADKSAYESVAIWGAGWQSRYLIEKSAFFRDVRVAYFIDSRPSVIGKDFMGYGIFGPDTLLKTDIPVVISAVQNLPLIHQSFVTLGLDKSRLINKLIL</sequence>
<dbReference type="GO" id="GO:0051536">
    <property type="term" value="F:iron-sulfur cluster binding"/>
    <property type="evidence" value="ECO:0007669"/>
    <property type="project" value="UniProtKB-KW"/>
</dbReference>
<keyword evidence="4" id="KW-0408">Iron</keyword>
<keyword evidence="8" id="KW-1185">Reference proteome</keyword>
<feature type="domain" description="Radical SAM core" evidence="6">
    <location>
        <begin position="454"/>
        <end position="672"/>
    </location>
</feature>
<comment type="cofactor">
    <cofactor evidence="1">
        <name>[4Fe-4S] cluster</name>
        <dbReference type="ChEBI" id="CHEBI:49883"/>
    </cofactor>
</comment>
<keyword evidence="3" id="KW-0479">Metal-binding</keyword>
<accession>A0A1A8XJV6</accession>
<proteinExistence type="predicted"/>
<dbReference type="Gene3D" id="3.90.550.10">
    <property type="entry name" value="Spore Coat Polysaccharide Biosynthesis Protein SpsA, Chain A"/>
    <property type="match status" value="1"/>
</dbReference>
<dbReference type="Proteomes" id="UP000199169">
    <property type="component" value="Unassembled WGS sequence"/>
</dbReference>
<evidence type="ECO:0000313" key="7">
    <source>
        <dbReference type="EMBL" id="SBT04228.1"/>
    </source>
</evidence>
<dbReference type="PROSITE" id="PS51918">
    <property type="entry name" value="RADICAL_SAM"/>
    <property type="match status" value="1"/>
</dbReference>
<dbReference type="GO" id="GO:0016758">
    <property type="term" value="F:hexosyltransferase activity"/>
    <property type="evidence" value="ECO:0007669"/>
    <property type="project" value="UniProtKB-ARBA"/>
</dbReference>
<dbReference type="InterPro" id="IPR029044">
    <property type="entry name" value="Nucleotide-diphossugar_trans"/>
</dbReference>
<dbReference type="InterPro" id="IPR013785">
    <property type="entry name" value="Aldolase_TIM"/>
</dbReference>
<organism evidence="7 8">
    <name type="scientific">Candidatus Accumulibacter aalborgensis</name>
    <dbReference type="NCBI Taxonomy" id="1860102"/>
    <lineage>
        <taxon>Bacteria</taxon>
        <taxon>Pseudomonadati</taxon>
        <taxon>Pseudomonadota</taxon>
        <taxon>Betaproteobacteria</taxon>
        <taxon>Candidatus Accumulibacter</taxon>
    </lineage>
</organism>
<gene>
    <name evidence="7" type="ORF">ACCAA_130157</name>
</gene>
<evidence type="ECO:0000256" key="3">
    <source>
        <dbReference type="ARBA" id="ARBA00022723"/>
    </source>
</evidence>
<dbReference type="CDD" id="cd01335">
    <property type="entry name" value="Radical_SAM"/>
    <property type="match status" value="1"/>
</dbReference>
<evidence type="ECO:0000256" key="4">
    <source>
        <dbReference type="ARBA" id="ARBA00023004"/>
    </source>
</evidence>
<dbReference type="PANTHER" id="PTHR22916">
    <property type="entry name" value="GLYCOSYLTRANSFERASE"/>
    <property type="match status" value="1"/>
</dbReference>